<dbReference type="GO" id="GO:0005524">
    <property type="term" value="F:ATP binding"/>
    <property type="evidence" value="ECO:0007669"/>
    <property type="project" value="UniProtKB-KW"/>
</dbReference>
<reference evidence="3" key="1">
    <citation type="journal article" date="2024" name="Syst. Appl. Microbiol.">
        <title>First single-strain enrichments of Electrothrix cable bacteria, description of E. aestuarii sp. nov. and E. rattekaaiensis sp. nov., and proposal of a cable bacteria taxonomy following the rules of the SeqCode.</title>
        <authorList>
            <person name="Plum-Jensen L.E."/>
            <person name="Schramm A."/>
            <person name="Marshall I.P.G."/>
        </authorList>
    </citation>
    <scope>NUCLEOTIDE SEQUENCE</scope>
    <source>
        <strain evidence="3">Rat1</strain>
    </source>
</reference>
<keyword evidence="3" id="KW-0547">Nucleotide-binding</keyword>
<proteinExistence type="predicted"/>
<sequence>MSSDSVIIGKNIIEILTTGMYHNPLVIFREYVQNSVDAINEAVSRGILEDVSEGYVQIVVDKEKKRIFFEDNGVGVSRKNAWQILTSIAASGKDRTKNLGFRGIGRLAGLAYCDELIIETSFKGEATKTVLQWDGQKLKEIIADKKDRKRASEVIEAITAIDDGVMEQEGEHYFKVTLEEVKNTKLLDVDEVERYLRMVAPVDFCSPKLILTPKIKEGLIKKGISPKSYRVFVNESQLFKSYRGGVYKEAKKQEKRLDDVIDIRFFDLYSIENKLLAVGWYTLTKNMQLIPVVNEARGIRFRKGNIQVGDEVTLQRFFQDKRFHHYFFGEIHVVHEELFPNGQRDYFDECELLSEFEAELDELTNKLHKLCRKASDWNRFEKQVSAYAIGKEKYNDLLKTTGFYGPNHEKEEKSKLDLLEEAAKQAQKELERIKKYAEDDEDLKRFIEYRLGEKIVPSHENREKEKRNSLEIAGEQLQKHPKNVEKDTKASEPVKCSPGQVNYSEPDANKQEKKEQAHKKIPSKKNGRKYITSGLTKLTKKEQKIVGEILEISRIILPPDLQQNLFAKIEERFKLTKFHE</sequence>
<organism evidence="3">
    <name type="scientific">Candidatus Electrothrix aestuarii</name>
    <dbReference type="NCBI Taxonomy" id="3062594"/>
    <lineage>
        <taxon>Bacteria</taxon>
        <taxon>Pseudomonadati</taxon>
        <taxon>Thermodesulfobacteriota</taxon>
        <taxon>Desulfobulbia</taxon>
        <taxon>Desulfobulbales</taxon>
        <taxon>Desulfobulbaceae</taxon>
        <taxon>Candidatus Electrothrix</taxon>
    </lineage>
</organism>
<reference evidence="3" key="2">
    <citation type="submission" date="2024-06" db="EMBL/GenBank/DDBJ databases">
        <authorList>
            <person name="Plum-Jensen L.E."/>
            <person name="Schramm A."/>
            <person name="Marshall I.P.G."/>
        </authorList>
    </citation>
    <scope>NUCLEOTIDE SEQUENCE</scope>
    <source>
        <strain evidence="3">Rat1</strain>
    </source>
</reference>
<dbReference type="SUPFAM" id="SSF55874">
    <property type="entry name" value="ATPase domain of HSP90 chaperone/DNA topoisomerase II/histidine kinase"/>
    <property type="match status" value="1"/>
</dbReference>
<protein>
    <submittedName>
        <fullName evidence="3">ATP-binding protein</fullName>
    </submittedName>
</protein>
<accession>A0AAU8LYL7</accession>
<feature type="compositionally biased region" description="Basic residues" evidence="2">
    <location>
        <begin position="516"/>
        <end position="526"/>
    </location>
</feature>
<evidence type="ECO:0000313" key="3">
    <source>
        <dbReference type="EMBL" id="XCN73920.1"/>
    </source>
</evidence>
<keyword evidence="1" id="KW-0175">Coiled coil</keyword>
<feature type="region of interest" description="Disordered" evidence="2">
    <location>
        <begin position="480"/>
        <end position="526"/>
    </location>
</feature>
<feature type="coiled-coil region" evidence="1">
    <location>
        <begin position="409"/>
        <end position="443"/>
    </location>
</feature>
<dbReference type="Pfam" id="PF13589">
    <property type="entry name" value="HATPase_c_3"/>
    <property type="match status" value="1"/>
</dbReference>
<feature type="compositionally biased region" description="Basic and acidic residues" evidence="2">
    <location>
        <begin position="482"/>
        <end position="492"/>
    </location>
</feature>
<evidence type="ECO:0000256" key="1">
    <source>
        <dbReference type="SAM" id="Coils"/>
    </source>
</evidence>
<dbReference type="EMBL" id="CP159373">
    <property type="protein sequence ID" value="XCN73920.1"/>
    <property type="molecule type" value="Genomic_DNA"/>
</dbReference>
<gene>
    <name evidence="3" type="ORF">Q3M24_03955</name>
</gene>
<dbReference type="Gene3D" id="3.30.565.10">
    <property type="entry name" value="Histidine kinase-like ATPase, C-terminal domain"/>
    <property type="match status" value="1"/>
</dbReference>
<dbReference type="AlphaFoldDB" id="A0AAU8LYL7"/>
<evidence type="ECO:0000256" key="2">
    <source>
        <dbReference type="SAM" id="MobiDB-lite"/>
    </source>
</evidence>
<dbReference type="InterPro" id="IPR036890">
    <property type="entry name" value="HATPase_C_sf"/>
</dbReference>
<name>A0AAU8LYL7_9BACT</name>
<keyword evidence="3" id="KW-0067">ATP-binding</keyword>
<dbReference type="KEGG" id="eaj:Q3M24_03955"/>